<dbReference type="CDD" id="cd00090">
    <property type="entry name" value="HTH_ARSR"/>
    <property type="match status" value="1"/>
</dbReference>
<dbReference type="Proteomes" id="UP000215027">
    <property type="component" value="Chromosome II"/>
</dbReference>
<keyword evidence="1" id="KW-0805">Transcription regulation</keyword>
<gene>
    <name evidence="5" type="ORF">CFX0092_B0623</name>
</gene>
<organism evidence="5 6">
    <name type="scientific">Candidatus Promineifilum breve</name>
    <dbReference type="NCBI Taxonomy" id="1806508"/>
    <lineage>
        <taxon>Bacteria</taxon>
        <taxon>Bacillati</taxon>
        <taxon>Chloroflexota</taxon>
        <taxon>Ardenticatenia</taxon>
        <taxon>Candidatus Promineifilales</taxon>
        <taxon>Candidatus Promineifilaceae</taxon>
        <taxon>Candidatus Promineifilum</taxon>
    </lineage>
</organism>
<protein>
    <submittedName>
        <fullName evidence="5">ArsR family transcriptional regulator</fullName>
    </submittedName>
</protein>
<dbReference type="GO" id="GO:0003677">
    <property type="term" value="F:DNA binding"/>
    <property type="evidence" value="ECO:0007669"/>
    <property type="project" value="UniProtKB-KW"/>
</dbReference>
<keyword evidence="3" id="KW-0804">Transcription</keyword>
<dbReference type="InterPro" id="IPR051011">
    <property type="entry name" value="Metal_resp_trans_reg"/>
</dbReference>
<dbReference type="SUPFAM" id="SSF46785">
    <property type="entry name" value="Winged helix' DNA-binding domain"/>
    <property type="match status" value="1"/>
</dbReference>
<dbReference type="PRINTS" id="PR00778">
    <property type="entry name" value="HTHARSR"/>
</dbReference>
<dbReference type="Gene3D" id="1.10.10.10">
    <property type="entry name" value="Winged helix-like DNA-binding domain superfamily/Winged helix DNA-binding domain"/>
    <property type="match status" value="1"/>
</dbReference>
<dbReference type="PANTHER" id="PTHR43132">
    <property type="entry name" value="ARSENICAL RESISTANCE OPERON REPRESSOR ARSR-RELATED"/>
    <property type="match status" value="1"/>
</dbReference>
<dbReference type="SMART" id="SM00418">
    <property type="entry name" value="HTH_ARSR"/>
    <property type="match status" value="1"/>
</dbReference>
<dbReference type="EMBL" id="LN890656">
    <property type="protein sequence ID" value="CUS06157.1"/>
    <property type="molecule type" value="Genomic_DNA"/>
</dbReference>
<reference evidence="5" key="1">
    <citation type="submission" date="2016-01" db="EMBL/GenBank/DDBJ databases">
        <authorList>
            <person name="Mcilroy J.S."/>
            <person name="Karst M S."/>
            <person name="Albertsen M."/>
        </authorList>
    </citation>
    <scope>NUCLEOTIDE SEQUENCE</scope>
    <source>
        <strain evidence="5">Cfx-K</strain>
    </source>
</reference>
<dbReference type="RefSeq" id="WP_095045472.1">
    <property type="nucleotide sequence ID" value="NZ_LN890656.1"/>
</dbReference>
<feature type="domain" description="HTH arsR-type" evidence="4">
    <location>
        <begin position="6"/>
        <end position="99"/>
    </location>
</feature>
<dbReference type="InterPro" id="IPR036390">
    <property type="entry name" value="WH_DNA-bd_sf"/>
</dbReference>
<keyword evidence="2" id="KW-0238">DNA-binding</keyword>
<dbReference type="NCBIfam" id="NF033788">
    <property type="entry name" value="HTH_metalloreg"/>
    <property type="match status" value="1"/>
</dbReference>
<accession>A0A170PJZ0</accession>
<dbReference type="InterPro" id="IPR001845">
    <property type="entry name" value="HTH_ArsR_DNA-bd_dom"/>
</dbReference>
<evidence type="ECO:0000256" key="2">
    <source>
        <dbReference type="ARBA" id="ARBA00023125"/>
    </source>
</evidence>
<dbReference type="OrthoDB" id="9798835at2"/>
<evidence type="ECO:0000259" key="4">
    <source>
        <dbReference type="PROSITE" id="PS50987"/>
    </source>
</evidence>
<dbReference type="InterPro" id="IPR011991">
    <property type="entry name" value="ArsR-like_HTH"/>
</dbReference>
<dbReference type="PROSITE" id="PS50987">
    <property type="entry name" value="HTH_ARSR_2"/>
    <property type="match status" value="1"/>
</dbReference>
<keyword evidence="6" id="KW-1185">Reference proteome</keyword>
<dbReference type="AlphaFoldDB" id="A0A170PJZ0"/>
<dbReference type="Pfam" id="PF01022">
    <property type="entry name" value="HTH_5"/>
    <property type="match status" value="1"/>
</dbReference>
<sequence>MERPSIDELTLLHASVCQALGDPKRLNILYALYERPRHVSQLAADLAMPQPTVSRHLQMLRDRHLVVAQREGATVIYYLAEPRVIEVLDTMRHILRDSLARQSGLVNMEN</sequence>
<evidence type="ECO:0000313" key="5">
    <source>
        <dbReference type="EMBL" id="CUS06157.1"/>
    </source>
</evidence>
<name>A0A170PJZ0_9CHLR</name>
<proteinExistence type="predicted"/>
<evidence type="ECO:0000256" key="1">
    <source>
        <dbReference type="ARBA" id="ARBA00023015"/>
    </source>
</evidence>
<dbReference type="GO" id="GO:0003700">
    <property type="term" value="F:DNA-binding transcription factor activity"/>
    <property type="evidence" value="ECO:0007669"/>
    <property type="project" value="InterPro"/>
</dbReference>
<evidence type="ECO:0000313" key="6">
    <source>
        <dbReference type="Proteomes" id="UP000215027"/>
    </source>
</evidence>
<dbReference type="PANTHER" id="PTHR43132:SF2">
    <property type="entry name" value="ARSENICAL RESISTANCE OPERON REPRESSOR ARSR-RELATED"/>
    <property type="match status" value="1"/>
</dbReference>
<evidence type="ECO:0000256" key="3">
    <source>
        <dbReference type="ARBA" id="ARBA00023163"/>
    </source>
</evidence>
<dbReference type="InterPro" id="IPR036388">
    <property type="entry name" value="WH-like_DNA-bd_sf"/>
</dbReference>
<dbReference type="KEGG" id="pbf:CFX0092_B0623"/>